<dbReference type="AlphaFoldDB" id="A0A8X7NNU8"/>
<dbReference type="GO" id="GO:0065003">
    <property type="term" value="P:protein-containing complex assembly"/>
    <property type="evidence" value="ECO:0007669"/>
    <property type="project" value="EnsemblFungi"/>
</dbReference>
<keyword evidence="4" id="KW-0138">CF(0)</keyword>
<evidence type="ECO:0000256" key="8">
    <source>
        <dbReference type="ARBA" id="ARBA00023136"/>
    </source>
</evidence>
<dbReference type="GO" id="GO:0045259">
    <property type="term" value="C:proton-transporting ATP synthase complex"/>
    <property type="evidence" value="ECO:0007669"/>
    <property type="project" value="UniProtKB-KW"/>
</dbReference>
<proteinExistence type="inferred from homology"/>
<dbReference type="EMBL" id="JABWAB010000001">
    <property type="protein sequence ID" value="KAF6058600.1"/>
    <property type="molecule type" value="Genomic_DNA"/>
</dbReference>
<dbReference type="Pfam" id="PF04718">
    <property type="entry name" value="ATP-synt_G"/>
    <property type="match status" value="1"/>
</dbReference>
<dbReference type="InterPro" id="IPR006808">
    <property type="entry name" value="ATP_synth_F0_gsu_mt"/>
</dbReference>
<keyword evidence="8" id="KW-0472">Membrane</keyword>
<comment type="similarity">
    <text evidence="2">Belongs to the ATPase g subunit family.</text>
</comment>
<evidence type="ECO:0000256" key="5">
    <source>
        <dbReference type="ARBA" id="ARBA00022781"/>
    </source>
</evidence>
<name>A0A8X7NNU8_CANPA</name>
<evidence type="ECO:0000256" key="2">
    <source>
        <dbReference type="ARBA" id="ARBA00005699"/>
    </source>
</evidence>
<keyword evidence="7" id="KW-0496">Mitochondrion</keyword>
<evidence type="ECO:0000313" key="10">
    <source>
        <dbReference type="EMBL" id="KAF6058600.1"/>
    </source>
</evidence>
<dbReference type="GO" id="GO:0042407">
    <property type="term" value="P:cristae formation"/>
    <property type="evidence" value="ECO:0007669"/>
    <property type="project" value="EnsemblFungi"/>
</dbReference>
<evidence type="ECO:0000256" key="3">
    <source>
        <dbReference type="ARBA" id="ARBA00022448"/>
    </source>
</evidence>
<evidence type="ECO:0000313" key="11">
    <source>
        <dbReference type="Proteomes" id="UP000590412"/>
    </source>
</evidence>
<keyword evidence="9" id="KW-0066">ATP synthesis</keyword>
<keyword evidence="6" id="KW-0406">Ion transport</keyword>
<dbReference type="GO" id="GO:0005743">
    <property type="term" value="C:mitochondrial inner membrane"/>
    <property type="evidence" value="ECO:0007669"/>
    <property type="project" value="EnsemblFungi"/>
</dbReference>
<gene>
    <name evidence="10" type="ORF">FOB60_000182</name>
</gene>
<accession>A0A8X7NNU8</accession>
<organism evidence="10 11">
    <name type="scientific">Candida parapsilosis</name>
    <name type="common">Yeast</name>
    <dbReference type="NCBI Taxonomy" id="5480"/>
    <lineage>
        <taxon>Eukaryota</taxon>
        <taxon>Fungi</taxon>
        <taxon>Dikarya</taxon>
        <taxon>Ascomycota</taxon>
        <taxon>Saccharomycotina</taxon>
        <taxon>Pichiomycetes</taxon>
        <taxon>Debaryomycetaceae</taxon>
        <taxon>Candida/Lodderomyces clade</taxon>
        <taxon>Candida</taxon>
    </lineage>
</organism>
<dbReference type="Proteomes" id="UP000590412">
    <property type="component" value="Unassembled WGS sequence"/>
</dbReference>
<sequence length="125" mass="13829">MSSIISKATGLVSSVVTKSSEFVNCAVYWSKVGAELSKTVYKKEGLAPPSIKQFETVYQNAFKWLKTPSEQQKLIEQAKSYKPNAQDAVKFGVYGIQLAGFFAVGEIIGRRQFFGYPTNKGDAHH</sequence>
<dbReference type="OrthoDB" id="437at2759"/>
<evidence type="ECO:0000256" key="4">
    <source>
        <dbReference type="ARBA" id="ARBA00022547"/>
    </source>
</evidence>
<comment type="caution">
    <text evidence="10">The sequence shown here is derived from an EMBL/GenBank/DDBJ whole genome shotgun (WGS) entry which is preliminary data.</text>
</comment>
<protein>
    <submittedName>
        <fullName evidence="10">Mitochondrial ATP synthase g subunit family protein</fullName>
    </submittedName>
</protein>
<keyword evidence="3" id="KW-0813">Transport</keyword>
<evidence type="ECO:0000256" key="7">
    <source>
        <dbReference type="ARBA" id="ARBA00023128"/>
    </source>
</evidence>
<evidence type="ECO:0000256" key="6">
    <source>
        <dbReference type="ARBA" id="ARBA00023065"/>
    </source>
</evidence>
<keyword evidence="5" id="KW-0375">Hydrogen ion transport</keyword>
<dbReference type="GO" id="GO:0046933">
    <property type="term" value="F:proton-transporting ATP synthase activity, rotational mechanism"/>
    <property type="evidence" value="ECO:0007669"/>
    <property type="project" value="EnsemblFungi"/>
</dbReference>
<evidence type="ECO:0000256" key="9">
    <source>
        <dbReference type="ARBA" id="ARBA00023310"/>
    </source>
</evidence>
<comment type="subcellular location">
    <subcellularLocation>
        <location evidence="1">Mitochondrion membrane</location>
    </subcellularLocation>
</comment>
<reference evidence="10" key="1">
    <citation type="submission" date="2020-03" db="EMBL/GenBank/DDBJ databases">
        <title>FDA dAtabase for Regulatory Grade micrObial Sequences (FDA-ARGOS): Supporting development and validation of Infectious Disease Dx tests.</title>
        <authorList>
            <person name="Campos J."/>
            <person name="Goldberg B."/>
            <person name="Tallon L."/>
            <person name="Sadzewicz L."/>
            <person name="Vavikolanu K."/>
            <person name="Mehta A."/>
            <person name="Aluvathingal J."/>
            <person name="Nadendla S."/>
            <person name="Nandy P."/>
            <person name="Geyer C."/>
            <person name="Yan Y."/>
            <person name="Sichtig H."/>
        </authorList>
    </citation>
    <scope>NUCLEOTIDE SEQUENCE [LARGE SCALE GENOMIC DNA]</scope>
    <source>
        <strain evidence="10">FDAARGOS_652</strain>
    </source>
</reference>
<evidence type="ECO:0000256" key="1">
    <source>
        <dbReference type="ARBA" id="ARBA00004325"/>
    </source>
</evidence>